<protein>
    <recommendedName>
        <fullName evidence="3">Ribbon-helix-helix CopG family protein</fullName>
    </recommendedName>
</protein>
<gene>
    <name evidence="1" type="ORF">GGD56_003647</name>
</gene>
<dbReference type="RefSeq" id="WP_312866174.1">
    <property type="nucleotide sequence ID" value="NZ_JACIFX010000004.1"/>
</dbReference>
<proteinExistence type="predicted"/>
<sequence>MTEYTTVREVLFQFFGSFLTDGPNIRSEIVNQLAEELAAKKRISKTEAVRLAVENELRRTDEKLSP</sequence>
<dbReference type="Pfam" id="PF07704">
    <property type="entry name" value="PSK_trans_fac"/>
    <property type="match status" value="1"/>
</dbReference>
<organism evidence="1 2">
    <name type="scientific">Rhizobium mongolense</name>
    <dbReference type="NCBI Taxonomy" id="57676"/>
    <lineage>
        <taxon>Bacteria</taxon>
        <taxon>Pseudomonadati</taxon>
        <taxon>Pseudomonadota</taxon>
        <taxon>Alphaproteobacteria</taxon>
        <taxon>Hyphomicrobiales</taxon>
        <taxon>Rhizobiaceae</taxon>
        <taxon>Rhizobium/Agrobacterium group</taxon>
        <taxon>Rhizobium</taxon>
    </lineage>
</organism>
<evidence type="ECO:0008006" key="3">
    <source>
        <dbReference type="Google" id="ProtNLM"/>
    </source>
</evidence>
<evidence type="ECO:0000313" key="2">
    <source>
        <dbReference type="Proteomes" id="UP000551353"/>
    </source>
</evidence>
<name>A0ABR6IPI3_9HYPH</name>
<evidence type="ECO:0000313" key="1">
    <source>
        <dbReference type="EMBL" id="MBB4229796.1"/>
    </source>
</evidence>
<reference evidence="1 2" key="1">
    <citation type="submission" date="2020-08" db="EMBL/GenBank/DDBJ databases">
        <title>Genomic Encyclopedia of Type Strains, Phase IV (KMG-V): Genome sequencing to study the core and pangenomes of soil and plant-associated prokaryotes.</title>
        <authorList>
            <person name="Whitman W."/>
        </authorList>
    </citation>
    <scope>NUCLEOTIDE SEQUENCE [LARGE SCALE GENOMIC DNA]</scope>
    <source>
        <strain evidence="1 2">SEMIA 4087</strain>
    </source>
</reference>
<dbReference type="EMBL" id="JACIFX010000004">
    <property type="protein sequence ID" value="MBB4229796.1"/>
    <property type="molecule type" value="Genomic_DNA"/>
</dbReference>
<comment type="caution">
    <text evidence="1">The sequence shown here is derived from an EMBL/GenBank/DDBJ whole genome shotgun (WGS) entry which is preliminary data.</text>
</comment>
<accession>A0ABR6IPI3</accession>
<keyword evidence="2" id="KW-1185">Reference proteome</keyword>
<dbReference type="InterPro" id="IPR011660">
    <property type="entry name" value="VapB-like"/>
</dbReference>
<dbReference type="Proteomes" id="UP000551353">
    <property type="component" value="Unassembled WGS sequence"/>
</dbReference>